<feature type="transmembrane region" description="Helical" evidence="5">
    <location>
        <begin position="20"/>
        <end position="40"/>
    </location>
</feature>
<reference evidence="7" key="1">
    <citation type="submission" date="2021-02" db="EMBL/GenBank/DDBJ databases">
        <authorList>
            <person name="Dougan E. K."/>
            <person name="Rhodes N."/>
            <person name="Thang M."/>
            <person name="Chan C."/>
        </authorList>
    </citation>
    <scope>NUCLEOTIDE SEQUENCE</scope>
</reference>
<evidence type="ECO:0000256" key="4">
    <source>
        <dbReference type="ARBA" id="ARBA00023136"/>
    </source>
</evidence>
<comment type="subcellular location">
    <subcellularLocation>
        <location evidence="1">Membrane</location>
        <topology evidence="1">Multi-pass membrane protein</topology>
    </subcellularLocation>
</comment>
<evidence type="ECO:0000313" key="8">
    <source>
        <dbReference type="Proteomes" id="UP000654075"/>
    </source>
</evidence>
<feature type="transmembrane region" description="Helical" evidence="5">
    <location>
        <begin position="105"/>
        <end position="126"/>
    </location>
</feature>
<evidence type="ECO:0000256" key="5">
    <source>
        <dbReference type="SAM" id="Phobius"/>
    </source>
</evidence>
<feature type="transmembrane region" description="Helical" evidence="5">
    <location>
        <begin position="61"/>
        <end position="85"/>
    </location>
</feature>
<dbReference type="AlphaFoldDB" id="A0A813GAQ5"/>
<feature type="domain" description="EXPERA" evidence="6">
    <location>
        <begin position="104"/>
        <end position="185"/>
    </location>
</feature>
<dbReference type="EMBL" id="CAJNNV010027870">
    <property type="protein sequence ID" value="CAE8622015.1"/>
    <property type="molecule type" value="Genomic_DNA"/>
</dbReference>
<keyword evidence="8" id="KW-1185">Reference proteome</keyword>
<sequence length="208" mass="23838">MWPPTLDFSGDQAVRVISSPVWLATVLPILLGLLVLRSFVRRKGLSLQDHGSMVWWLMNMLWFHTGCDVLSGYLQVMPILTELYTRMTPSHSHSRWHEARSHLDAVYLLEAFIEVPLCAWMLVLFARQDPGRHVAEVFAATVQFTGTVIYYVPGLVKMEAACWLSHLDRLCGSVWILFPIMIFWRTFDAARRQGFDKAMTPEKKSKAA</sequence>
<keyword evidence="4 5" id="KW-0472">Membrane</keyword>
<evidence type="ECO:0000256" key="1">
    <source>
        <dbReference type="ARBA" id="ARBA00004141"/>
    </source>
</evidence>
<feature type="transmembrane region" description="Helical" evidence="5">
    <location>
        <begin position="133"/>
        <end position="152"/>
    </location>
</feature>
<dbReference type="InterPro" id="IPR033118">
    <property type="entry name" value="EXPERA"/>
</dbReference>
<evidence type="ECO:0000256" key="2">
    <source>
        <dbReference type="ARBA" id="ARBA00022692"/>
    </source>
</evidence>
<name>A0A813GAQ5_POLGL</name>
<evidence type="ECO:0000313" key="7">
    <source>
        <dbReference type="EMBL" id="CAE8622015.1"/>
    </source>
</evidence>
<dbReference type="Pfam" id="PF05241">
    <property type="entry name" value="EBP"/>
    <property type="match status" value="1"/>
</dbReference>
<organism evidence="7 8">
    <name type="scientific">Polarella glacialis</name>
    <name type="common">Dinoflagellate</name>
    <dbReference type="NCBI Taxonomy" id="89957"/>
    <lineage>
        <taxon>Eukaryota</taxon>
        <taxon>Sar</taxon>
        <taxon>Alveolata</taxon>
        <taxon>Dinophyceae</taxon>
        <taxon>Suessiales</taxon>
        <taxon>Suessiaceae</taxon>
        <taxon>Polarella</taxon>
    </lineage>
</organism>
<dbReference type="OrthoDB" id="405947at2759"/>
<proteinExistence type="predicted"/>
<dbReference type="Proteomes" id="UP000654075">
    <property type="component" value="Unassembled WGS sequence"/>
</dbReference>
<keyword evidence="3 5" id="KW-1133">Transmembrane helix</keyword>
<evidence type="ECO:0000256" key="3">
    <source>
        <dbReference type="ARBA" id="ARBA00022989"/>
    </source>
</evidence>
<gene>
    <name evidence="7" type="ORF">PGLA1383_LOCUS39530</name>
</gene>
<protein>
    <recommendedName>
        <fullName evidence="6">EXPERA domain-containing protein</fullName>
    </recommendedName>
</protein>
<feature type="transmembrane region" description="Helical" evidence="5">
    <location>
        <begin position="172"/>
        <end position="190"/>
    </location>
</feature>
<dbReference type="GO" id="GO:0016020">
    <property type="term" value="C:membrane"/>
    <property type="evidence" value="ECO:0007669"/>
    <property type="project" value="UniProtKB-SubCell"/>
</dbReference>
<comment type="caution">
    <text evidence="7">The sequence shown here is derived from an EMBL/GenBank/DDBJ whole genome shotgun (WGS) entry which is preliminary data.</text>
</comment>
<evidence type="ECO:0000259" key="6">
    <source>
        <dbReference type="Pfam" id="PF05241"/>
    </source>
</evidence>
<keyword evidence="2 5" id="KW-0812">Transmembrane</keyword>
<accession>A0A813GAQ5</accession>